<organism evidence="1 2">
    <name type="scientific">Reichenbachiella agariperforans</name>
    <dbReference type="NCBI Taxonomy" id="156994"/>
    <lineage>
        <taxon>Bacteria</taxon>
        <taxon>Pseudomonadati</taxon>
        <taxon>Bacteroidota</taxon>
        <taxon>Cytophagia</taxon>
        <taxon>Cytophagales</taxon>
        <taxon>Reichenbachiellaceae</taxon>
        <taxon>Reichenbachiella</taxon>
    </lineage>
</organism>
<name>A0A1M6WWQ7_REIAG</name>
<keyword evidence="2" id="KW-1185">Reference proteome</keyword>
<dbReference type="RefSeq" id="WP_139281130.1">
    <property type="nucleotide sequence ID" value="NZ_FRAA01000016.1"/>
</dbReference>
<dbReference type="NCBIfam" id="TIGR04131">
    <property type="entry name" value="Bac_Flav_CTERM"/>
    <property type="match status" value="1"/>
</dbReference>
<feature type="non-terminal residue" evidence="1">
    <location>
        <position position="1"/>
    </location>
</feature>
<proteinExistence type="predicted"/>
<dbReference type="Pfam" id="PF13585">
    <property type="entry name" value="CHU_C"/>
    <property type="match status" value="1"/>
</dbReference>
<evidence type="ECO:0000313" key="2">
    <source>
        <dbReference type="Proteomes" id="UP000184474"/>
    </source>
</evidence>
<dbReference type="InterPro" id="IPR026341">
    <property type="entry name" value="T9SS_type_B"/>
</dbReference>
<dbReference type="EMBL" id="FRAA01000016">
    <property type="protein sequence ID" value="SHK98167.1"/>
    <property type="molecule type" value="Genomic_DNA"/>
</dbReference>
<gene>
    <name evidence="1" type="ORF">SAMN04488028_1161</name>
</gene>
<dbReference type="STRING" id="156994.SAMN04488028_1161"/>
<reference evidence="2" key="1">
    <citation type="submission" date="2016-11" db="EMBL/GenBank/DDBJ databases">
        <authorList>
            <person name="Varghese N."/>
            <person name="Submissions S."/>
        </authorList>
    </citation>
    <scope>NUCLEOTIDE SEQUENCE [LARGE SCALE GENOMIC DNA]</scope>
    <source>
        <strain evidence="2">DSM 26134</strain>
    </source>
</reference>
<accession>A0A1M6WWQ7</accession>
<dbReference type="Proteomes" id="UP000184474">
    <property type="component" value="Unassembled WGS sequence"/>
</dbReference>
<evidence type="ECO:0000313" key="1">
    <source>
        <dbReference type="EMBL" id="SHK98167.1"/>
    </source>
</evidence>
<protein>
    <submittedName>
        <fullName evidence="1">Gliding motility-associated C-terminal domain-containing protein</fullName>
    </submittedName>
</protein>
<sequence length="675" mass="74480">EVLEKDTLIAEVFNMNGCVNYDSLIVSMYDLPVFNIGSDTSICYGSSILLKTGFGFDEVNWYSEDGTVLEEDSWFYNYTVDVSDVLVAEVYDVNRCLNYDTLQIDMDPLPDHTIGEDLAICYGDSASLSITGSWTDVSWYTVGNQLLHDHSTEYKYKVEETLEIWTEVYSDKSCLQRDTIEVTSLDLPEFDLSGEAIYCYSDSINLEVAVGEVFEWRGQDGTLLSSSAKWQALAESSDEISLYVEDANACHYSDTLTLTVHALPDFTIQGESEICYGDSTDVEVNYVLMDSISWYDETMRVGDDDAQLRFSASVDTWLYADLTDVNQCLNTDSLLIVVHDRPVAAAGPDSLMCFGTQISLGTVQTEPDWAYTWRPSLTLSDPSATQPLAFPEEDTEYTLEIVNGEGCNARDTVMIHVNPEIVVDAGVDEAICLGEMVSLGTSSTASGSQFDYSYEWTSANLNASLTDSNPKVSPDTTSTYYLNVSSGYCPEEKDTITIVVNYAPEITVSPQQSVGADESVTIEATGGVEYLWYPEVSLDDPTLAAPEASPLETVTYSVVVTDVNGCESTGEVTVLVQNVIFIPNLFTPNGDQNNDQFMVYGSGIAALEFQVFDLNGNEVYHTSDIEEATTVGWNGSYRGEPLPNGMYIWTIRGSFHDGRSLKFEGNTKGAIRLLR</sequence>
<dbReference type="AlphaFoldDB" id="A0A1M6WWQ7"/>